<dbReference type="PANTHER" id="PTHR24177:SF292">
    <property type="entry name" value="ANKYRIN REPEAT FAMILY PROTEIN-RELATED"/>
    <property type="match status" value="1"/>
</dbReference>
<keyword evidence="1" id="KW-0812">Transmembrane</keyword>
<protein>
    <recommendedName>
        <fullName evidence="2">PGG domain-containing protein</fullName>
    </recommendedName>
</protein>
<dbReference type="EMBL" id="SDMP01000002">
    <property type="protein sequence ID" value="RYR74990.1"/>
    <property type="molecule type" value="Genomic_DNA"/>
</dbReference>
<evidence type="ECO:0000313" key="4">
    <source>
        <dbReference type="Proteomes" id="UP000289738"/>
    </source>
</evidence>
<dbReference type="Proteomes" id="UP000289738">
    <property type="component" value="Chromosome A02"/>
</dbReference>
<dbReference type="AlphaFoldDB" id="A0A445EHS6"/>
<accession>A0A445EHS6</accession>
<feature type="transmembrane region" description="Helical" evidence="1">
    <location>
        <begin position="94"/>
        <end position="115"/>
    </location>
</feature>
<evidence type="ECO:0000259" key="2">
    <source>
        <dbReference type="Pfam" id="PF13962"/>
    </source>
</evidence>
<proteinExistence type="predicted"/>
<feature type="domain" description="PGG" evidence="2">
    <location>
        <begin position="7"/>
        <end position="117"/>
    </location>
</feature>
<reference evidence="3 4" key="1">
    <citation type="submission" date="2019-01" db="EMBL/GenBank/DDBJ databases">
        <title>Sequencing of cultivated peanut Arachis hypogaea provides insights into genome evolution and oil improvement.</title>
        <authorList>
            <person name="Chen X."/>
        </authorList>
    </citation>
    <scope>NUCLEOTIDE SEQUENCE [LARGE SCALE GENOMIC DNA]</scope>
    <source>
        <strain evidence="4">cv. Fuhuasheng</strain>
        <tissue evidence="3">Leaves</tissue>
    </source>
</reference>
<keyword evidence="4" id="KW-1185">Reference proteome</keyword>
<organism evidence="3 4">
    <name type="scientific">Arachis hypogaea</name>
    <name type="common">Peanut</name>
    <dbReference type="NCBI Taxonomy" id="3818"/>
    <lineage>
        <taxon>Eukaryota</taxon>
        <taxon>Viridiplantae</taxon>
        <taxon>Streptophyta</taxon>
        <taxon>Embryophyta</taxon>
        <taxon>Tracheophyta</taxon>
        <taxon>Spermatophyta</taxon>
        <taxon>Magnoliopsida</taxon>
        <taxon>eudicotyledons</taxon>
        <taxon>Gunneridae</taxon>
        <taxon>Pentapetalae</taxon>
        <taxon>rosids</taxon>
        <taxon>fabids</taxon>
        <taxon>Fabales</taxon>
        <taxon>Fabaceae</taxon>
        <taxon>Papilionoideae</taxon>
        <taxon>50 kb inversion clade</taxon>
        <taxon>dalbergioids sensu lato</taxon>
        <taxon>Dalbergieae</taxon>
        <taxon>Pterocarpus clade</taxon>
        <taxon>Arachis</taxon>
    </lineage>
</organism>
<feature type="transmembrane region" description="Helical" evidence="1">
    <location>
        <begin position="12"/>
        <end position="32"/>
    </location>
</feature>
<feature type="transmembrane region" description="Helical" evidence="1">
    <location>
        <begin position="127"/>
        <end position="149"/>
    </location>
</feature>
<dbReference type="GO" id="GO:0016020">
    <property type="term" value="C:membrane"/>
    <property type="evidence" value="ECO:0007669"/>
    <property type="project" value="TreeGrafter"/>
</dbReference>
<evidence type="ECO:0000313" key="3">
    <source>
        <dbReference type="EMBL" id="RYR74990.1"/>
    </source>
</evidence>
<gene>
    <name evidence="3" type="ORF">Ahy_A02g009701</name>
</gene>
<dbReference type="PANTHER" id="PTHR24177">
    <property type="entry name" value="CASKIN"/>
    <property type="match status" value="1"/>
</dbReference>
<dbReference type="Pfam" id="PF13962">
    <property type="entry name" value="PGG"/>
    <property type="match status" value="1"/>
</dbReference>
<comment type="caution">
    <text evidence="3">The sequence shown here is derived from an EMBL/GenBank/DDBJ whole genome shotgun (WGS) entry which is preliminary data.</text>
</comment>
<dbReference type="STRING" id="3818.A0A445EHS6"/>
<keyword evidence="1" id="KW-0472">Membrane</keyword>
<feature type="transmembrane region" description="Helical" evidence="1">
    <location>
        <begin position="62"/>
        <end position="82"/>
    </location>
</feature>
<keyword evidence="1" id="KW-1133">Transmembrane helix</keyword>
<name>A0A445EHS6_ARAHY</name>
<sequence>MPTDDGEWLKEIRGNLAMVATMIASMTFQIGLNPPGGVVQNSDNGFIGQSVFAKVNRSNYKGYLWTNSVSFYTSIISCIWLISGAPVGPGFPTLLLSTLMCVSLSLLAISYSFGVSIVNPPDDGICHYFFSVFLSFFAVLAVLFLYRFLTLHLATKTVRRQQRNHED</sequence>
<evidence type="ECO:0000256" key="1">
    <source>
        <dbReference type="SAM" id="Phobius"/>
    </source>
</evidence>
<dbReference type="InterPro" id="IPR026961">
    <property type="entry name" value="PGG_dom"/>
</dbReference>